<dbReference type="Proteomes" id="UP000231919">
    <property type="component" value="Unassembled WGS sequence"/>
</dbReference>
<dbReference type="EMBL" id="NPDP01000021">
    <property type="protein sequence ID" value="PJZ29481.1"/>
    <property type="molecule type" value="Genomic_DNA"/>
</dbReference>
<proteinExistence type="predicted"/>
<evidence type="ECO:0008006" key="3">
    <source>
        <dbReference type="Google" id="ProtNLM"/>
    </source>
</evidence>
<gene>
    <name evidence="1" type="ORF">CH378_12385</name>
</gene>
<keyword evidence="2" id="KW-1185">Reference proteome</keyword>
<accession>A0ABX4N7Z6</accession>
<sequence length="94" mass="10313">MAVLNLKYYVILMMLIGINCSLGSRTDACKADLKRGYSAGFCDVLPFAMFANNDSGSISNGIEGLLLGCIIYQEKLKECEKEGNQFTPALYSKE</sequence>
<name>A0ABX4N7Z6_9LEPT</name>
<comment type="caution">
    <text evidence="1">The sequence shown here is derived from an EMBL/GenBank/DDBJ whole genome shotgun (WGS) entry which is preliminary data.</text>
</comment>
<evidence type="ECO:0000313" key="2">
    <source>
        <dbReference type="Proteomes" id="UP000231919"/>
    </source>
</evidence>
<evidence type="ECO:0000313" key="1">
    <source>
        <dbReference type="EMBL" id="PJZ29481.1"/>
    </source>
</evidence>
<protein>
    <recommendedName>
        <fullName evidence="3">Lipoprotein</fullName>
    </recommendedName>
</protein>
<dbReference type="RefSeq" id="WP_100755683.1">
    <property type="nucleotide sequence ID" value="NZ_NPDP01000021.1"/>
</dbReference>
<reference evidence="1 2" key="1">
    <citation type="submission" date="2017-07" db="EMBL/GenBank/DDBJ databases">
        <title>Leptospira spp. isolated from tropical soils.</title>
        <authorList>
            <person name="Thibeaux R."/>
            <person name="Iraola G."/>
            <person name="Ferres I."/>
            <person name="Bierque E."/>
            <person name="Girault D."/>
            <person name="Soupe-Gilbert M.-E."/>
            <person name="Picardeau M."/>
            <person name="Goarant C."/>
        </authorList>
    </citation>
    <scope>NUCLEOTIDE SEQUENCE [LARGE SCALE GENOMIC DNA]</scope>
    <source>
        <strain evidence="1 2">JW2-C-B1</strain>
    </source>
</reference>
<organism evidence="1 2">
    <name type="scientific">Leptospira kmetyi</name>
    <dbReference type="NCBI Taxonomy" id="408139"/>
    <lineage>
        <taxon>Bacteria</taxon>
        <taxon>Pseudomonadati</taxon>
        <taxon>Spirochaetota</taxon>
        <taxon>Spirochaetia</taxon>
        <taxon>Leptospirales</taxon>
        <taxon>Leptospiraceae</taxon>
        <taxon>Leptospira</taxon>
    </lineage>
</organism>